<feature type="domain" description="FAD/NAD(P)-binding" evidence="1">
    <location>
        <begin position="43"/>
        <end position="156"/>
    </location>
</feature>
<dbReference type="SUPFAM" id="SSF51971">
    <property type="entry name" value="Nucleotide-binding domain"/>
    <property type="match status" value="1"/>
</dbReference>
<reference evidence="2" key="1">
    <citation type="journal article" date="2014" name="Front. Microbiol.">
        <title>High frequency of phylogenetically diverse reductive dehalogenase-homologous genes in deep subseafloor sedimentary metagenomes.</title>
        <authorList>
            <person name="Kawai M."/>
            <person name="Futagami T."/>
            <person name="Toyoda A."/>
            <person name="Takaki Y."/>
            <person name="Nishi S."/>
            <person name="Hori S."/>
            <person name="Arai W."/>
            <person name="Tsubouchi T."/>
            <person name="Morono Y."/>
            <person name="Uchiyama I."/>
            <person name="Ito T."/>
            <person name="Fujiyama A."/>
            <person name="Inagaki F."/>
            <person name="Takami H."/>
        </authorList>
    </citation>
    <scope>NUCLEOTIDE SEQUENCE</scope>
    <source>
        <strain evidence="2">Expedition CK06-06</strain>
    </source>
</reference>
<gene>
    <name evidence="2" type="ORF">S12H4_22414</name>
</gene>
<dbReference type="AlphaFoldDB" id="X1S8M4"/>
<dbReference type="InterPro" id="IPR036188">
    <property type="entry name" value="FAD/NAD-bd_sf"/>
</dbReference>
<comment type="caution">
    <text evidence="2">The sequence shown here is derived from an EMBL/GenBank/DDBJ whole genome shotgun (WGS) entry which is preliminary data.</text>
</comment>
<dbReference type="PRINTS" id="PR00419">
    <property type="entry name" value="ADXRDTASE"/>
</dbReference>
<feature type="non-terminal residue" evidence="2">
    <location>
        <position position="162"/>
    </location>
</feature>
<proteinExistence type="predicted"/>
<name>X1S8M4_9ZZZZ</name>
<organism evidence="2">
    <name type="scientific">marine sediment metagenome</name>
    <dbReference type="NCBI Taxonomy" id="412755"/>
    <lineage>
        <taxon>unclassified sequences</taxon>
        <taxon>metagenomes</taxon>
        <taxon>ecological metagenomes</taxon>
    </lineage>
</organism>
<dbReference type="PANTHER" id="PTHR42783">
    <property type="entry name" value="GLUTAMATE SYNTHASE [NADPH] SMALL CHAIN"/>
    <property type="match status" value="1"/>
</dbReference>
<accession>X1S8M4</accession>
<sequence length="162" mass="17632">MCAYILSKNGYRVSILERGSELGGALRYIPQYRLPKNILDTTLNNLVRIAHAEVKFGVEMGNDGKTLADLKNEGYRAVFVATGTPAPRPLTFGRELVDGANLEGVMFGLNLLFDVNQGKVYPQLFQGKRVVVVGGGNVAFDVARTARRLGGDVSLVCLENED</sequence>
<dbReference type="PANTHER" id="PTHR42783:SF3">
    <property type="entry name" value="GLUTAMATE SYNTHASE [NADPH] SMALL CHAIN-RELATED"/>
    <property type="match status" value="1"/>
</dbReference>
<dbReference type="Pfam" id="PF07992">
    <property type="entry name" value="Pyr_redox_2"/>
    <property type="match status" value="1"/>
</dbReference>
<dbReference type="Gene3D" id="3.50.50.60">
    <property type="entry name" value="FAD/NAD(P)-binding domain"/>
    <property type="match status" value="2"/>
</dbReference>
<dbReference type="GO" id="GO:0016491">
    <property type="term" value="F:oxidoreductase activity"/>
    <property type="evidence" value="ECO:0007669"/>
    <property type="project" value="InterPro"/>
</dbReference>
<dbReference type="EMBL" id="BARW01011684">
    <property type="protein sequence ID" value="GAI75446.1"/>
    <property type="molecule type" value="Genomic_DNA"/>
</dbReference>
<protein>
    <recommendedName>
        <fullName evidence="1">FAD/NAD(P)-binding domain-containing protein</fullName>
    </recommendedName>
</protein>
<evidence type="ECO:0000313" key="2">
    <source>
        <dbReference type="EMBL" id="GAI75446.1"/>
    </source>
</evidence>
<dbReference type="InterPro" id="IPR023753">
    <property type="entry name" value="FAD/NAD-binding_dom"/>
</dbReference>
<evidence type="ECO:0000259" key="1">
    <source>
        <dbReference type="Pfam" id="PF07992"/>
    </source>
</evidence>